<dbReference type="EnsemblPlants" id="Zm00001eb072130_T001">
    <property type="protein sequence ID" value="Zm00001eb072130_P001"/>
    <property type="gene ID" value="Zm00001eb072130"/>
</dbReference>
<dbReference type="Proteomes" id="UP000007305">
    <property type="component" value="Chromosome 2"/>
</dbReference>
<evidence type="ECO:0000313" key="2">
    <source>
        <dbReference type="EnsemblPlants" id="Zm00001eb072130_P001"/>
    </source>
</evidence>
<dbReference type="AlphaFoldDB" id="A0A804MB26"/>
<feature type="region of interest" description="Disordered" evidence="1">
    <location>
        <begin position="17"/>
        <end position="46"/>
    </location>
</feature>
<reference evidence="2" key="3">
    <citation type="submission" date="2021-05" db="UniProtKB">
        <authorList>
            <consortium name="EnsemblPlants"/>
        </authorList>
    </citation>
    <scope>IDENTIFICATION</scope>
    <source>
        <strain evidence="2">cv. B73</strain>
    </source>
</reference>
<protein>
    <submittedName>
        <fullName evidence="2">Uncharacterized protein</fullName>
    </submittedName>
</protein>
<accession>A0A804MB26</accession>
<reference evidence="2" key="2">
    <citation type="submission" date="2019-07" db="EMBL/GenBank/DDBJ databases">
        <authorList>
            <person name="Seetharam A."/>
            <person name="Woodhouse M."/>
            <person name="Cannon E."/>
        </authorList>
    </citation>
    <scope>NUCLEOTIDE SEQUENCE [LARGE SCALE GENOMIC DNA]</scope>
    <source>
        <strain evidence="2">cv. B73</strain>
    </source>
</reference>
<keyword evidence="3" id="KW-1185">Reference proteome</keyword>
<organism evidence="2 3">
    <name type="scientific">Zea mays</name>
    <name type="common">Maize</name>
    <dbReference type="NCBI Taxonomy" id="4577"/>
    <lineage>
        <taxon>Eukaryota</taxon>
        <taxon>Viridiplantae</taxon>
        <taxon>Streptophyta</taxon>
        <taxon>Embryophyta</taxon>
        <taxon>Tracheophyta</taxon>
        <taxon>Spermatophyta</taxon>
        <taxon>Magnoliopsida</taxon>
        <taxon>Liliopsida</taxon>
        <taxon>Poales</taxon>
        <taxon>Poaceae</taxon>
        <taxon>PACMAD clade</taxon>
        <taxon>Panicoideae</taxon>
        <taxon>Andropogonodae</taxon>
        <taxon>Andropogoneae</taxon>
        <taxon>Tripsacinae</taxon>
        <taxon>Zea</taxon>
    </lineage>
</organism>
<dbReference type="Gramene" id="Zm00001eb072130_T001">
    <property type="protein sequence ID" value="Zm00001eb072130_P001"/>
    <property type="gene ID" value="Zm00001eb072130"/>
</dbReference>
<reference evidence="3" key="1">
    <citation type="submission" date="2015-12" db="EMBL/GenBank/DDBJ databases">
        <title>Update maize B73 reference genome by single molecule sequencing technologies.</title>
        <authorList>
            <consortium name="Maize Genome Sequencing Project"/>
            <person name="Ware D."/>
        </authorList>
    </citation>
    <scope>NUCLEOTIDE SEQUENCE [LARGE SCALE GENOMIC DNA]</scope>
    <source>
        <strain evidence="3">cv. B73</strain>
    </source>
</reference>
<evidence type="ECO:0000313" key="3">
    <source>
        <dbReference type="Proteomes" id="UP000007305"/>
    </source>
</evidence>
<sequence>MIDSTLLNLRVRPGADGEACGGRGGPPVLGHRARRLPRRQPAARPAVVLRRHRPGARLLAVPLLRPRHARRPLPDGRCRRRRRAPRLAGGHGGLRRQRLRPRRRRRARMSWSKRDDGGEGARRLRVNPRGESESRGGGGCELTLEPRRPGSLAKGNICVRNGPGHTIA</sequence>
<feature type="compositionally biased region" description="Basic and acidic residues" evidence="1">
    <location>
        <begin position="112"/>
        <end position="134"/>
    </location>
</feature>
<dbReference type="InParanoid" id="A0A804MB26"/>
<name>A0A804MB26_MAIZE</name>
<proteinExistence type="predicted"/>
<feature type="compositionally biased region" description="Basic residues" evidence="1">
    <location>
        <begin position="93"/>
        <end position="108"/>
    </location>
</feature>
<evidence type="ECO:0000256" key="1">
    <source>
        <dbReference type="SAM" id="MobiDB-lite"/>
    </source>
</evidence>
<feature type="region of interest" description="Disordered" evidence="1">
    <location>
        <begin position="69"/>
        <end position="147"/>
    </location>
</feature>